<gene>
    <name evidence="1" type="ORF">GCM10011514_14150</name>
</gene>
<name>A0A916YL71_9BACT</name>
<protein>
    <recommendedName>
        <fullName evidence="3">Phosphoribulokinase/uridine kinase domain-containing protein</fullName>
    </recommendedName>
</protein>
<evidence type="ECO:0000313" key="1">
    <source>
        <dbReference type="EMBL" id="GGD51061.1"/>
    </source>
</evidence>
<accession>A0A916YL71</accession>
<keyword evidence="2" id="KW-1185">Reference proteome</keyword>
<evidence type="ECO:0008006" key="3">
    <source>
        <dbReference type="Google" id="ProtNLM"/>
    </source>
</evidence>
<sequence>MIIGIGGVSRSGKSTLANLLVTYFRKNGKKAIIFHQDDFVFPETQIPKIKNKTDWESPQSIDFEQYKEVIELFKTRFDVVIAEGLFAFYDDSINQLYDRKFHVKISKRTFLIRRAMDIRWGYEPTWFIDHVWLSFLKYGKPRKDLKGIVNVSGEDEFDMDKVIKSLDSPRIA</sequence>
<proteinExistence type="predicted"/>
<organism evidence="1 2">
    <name type="scientific">Emticicia aquatilis</name>
    <dbReference type="NCBI Taxonomy" id="1537369"/>
    <lineage>
        <taxon>Bacteria</taxon>
        <taxon>Pseudomonadati</taxon>
        <taxon>Bacteroidota</taxon>
        <taxon>Cytophagia</taxon>
        <taxon>Cytophagales</taxon>
        <taxon>Leadbetterellaceae</taxon>
        <taxon>Emticicia</taxon>
    </lineage>
</organism>
<dbReference type="RefSeq" id="WP_188765337.1">
    <property type="nucleotide sequence ID" value="NZ_BMKK01000002.1"/>
</dbReference>
<reference evidence="1" key="1">
    <citation type="journal article" date="2014" name="Int. J. Syst. Evol. Microbiol.">
        <title>Complete genome sequence of Corynebacterium casei LMG S-19264T (=DSM 44701T), isolated from a smear-ripened cheese.</title>
        <authorList>
            <consortium name="US DOE Joint Genome Institute (JGI-PGF)"/>
            <person name="Walter F."/>
            <person name="Albersmeier A."/>
            <person name="Kalinowski J."/>
            <person name="Ruckert C."/>
        </authorList>
    </citation>
    <scope>NUCLEOTIDE SEQUENCE</scope>
    <source>
        <strain evidence="1">CGMCC 1.15958</strain>
    </source>
</reference>
<reference evidence="1" key="2">
    <citation type="submission" date="2020-09" db="EMBL/GenBank/DDBJ databases">
        <authorList>
            <person name="Sun Q."/>
            <person name="Zhou Y."/>
        </authorList>
    </citation>
    <scope>NUCLEOTIDE SEQUENCE</scope>
    <source>
        <strain evidence="1">CGMCC 1.15958</strain>
    </source>
</reference>
<dbReference type="EMBL" id="BMKK01000002">
    <property type="protein sequence ID" value="GGD51061.1"/>
    <property type="molecule type" value="Genomic_DNA"/>
</dbReference>
<evidence type="ECO:0000313" key="2">
    <source>
        <dbReference type="Proteomes" id="UP000609064"/>
    </source>
</evidence>
<comment type="caution">
    <text evidence="1">The sequence shown here is derived from an EMBL/GenBank/DDBJ whole genome shotgun (WGS) entry which is preliminary data.</text>
</comment>
<dbReference type="Gene3D" id="3.40.50.300">
    <property type="entry name" value="P-loop containing nucleotide triphosphate hydrolases"/>
    <property type="match status" value="1"/>
</dbReference>
<dbReference type="PANTHER" id="PTHR10285">
    <property type="entry name" value="URIDINE KINASE"/>
    <property type="match status" value="1"/>
</dbReference>
<dbReference type="InterPro" id="IPR027417">
    <property type="entry name" value="P-loop_NTPase"/>
</dbReference>
<dbReference type="SUPFAM" id="SSF52540">
    <property type="entry name" value="P-loop containing nucleoside triphosphate hydrolases"/>
    <property type="match status" value="1"/>
</dbReference>
<dbReference type="Proteomes" id="UP000609064">
    <property type="component" value="Unassembled WGS sequence"/>
</dbReference>
<dbReference type="AlphaFoldDB" id="A0A916YL71"/>